<evidence type="ECO:0000256" key="8">
    <source>
        <dbReference type="SAM" id="Phobius"/>
    </source>
</evidence>
<comment type="caution">
    <text evidence="9">The sequence shown here is derived from an EMBL/GenBank/DDBJ whole genome shotgun (WGS) entry which is preliminary data.</text>
</comment>
<evidence type="ECO:0000313" key="9">
    <source>
        <dbReference type="EMBL" id="KAF8400188.1"/>
    </source>
</evidence>
<comment type="similarity">
    <text evidence="2">Belongs to the TrkH potassium transport family. HKT (TC 2.A.38.3) subfamily.</text>
</comment>
<dbReference type="GO" id="GO:0030001">
    <property type="term" value="P:metal ion transport"/>
    <property type="evidence" value="ECO:0007669"/>
    <property type="project" value="UniProtKB-ARBA"/>
</dbReference>
<dbReference type="PANTHER" id="PTHR31064">
    <property type="entry name" value="POTASSIUM TRANSPORT PROTEIN DDB_G0292412-RELATED"/>
    <property type="match status" value="1"/>
</dbReference>
<comment type="subcellular location">
    <subcellularLocation>
        <location evidence="1">Membrane</location>
        <topology evidence="1">Multi-pass membrane protein</topology>
    </subcellularLocation>
</comment>
<keyword evidence="4 8" id="KW-0812">Transmembrane</keyword>
<evidence type="ECO:0000313" key="10">
    <source>
        <dbReference type="Proteomes" id="UP000655225"/>
    </source>
</evidence>
<evidence type="ECO:0000256" key="7">
    <source>
        <dbReference type="ARBA" id="ARBA00023136"/>
    </source>
</evidence>
<dbReference type="GO" id="GO:0005886">
    <property type="term" value="C:plasma membrane"/>
    <property type="evidence" value="ECO:0007669"/>
    <property type="project" value="TreeGrafter"/>
</dbReference>
<dbReference type="Proteomes" id="UP000655225">
    <property type="component" value="Unassembled WGS sequence"/>
</dbReference>
<keyword evidence="5 8" id="KW-1133">Transmembrane helix</keyword>
<evidence type="ECO:0000256" key="2">
    <source>
        <dbReference type="ARBA" id="ARBA00010864"/>
    </source>
</evidence>
<dbReference type="GO" id="GO:0008324">
    <property type="term" value="F:monoatomic cation transmembrane transporter activity"/>
    <property type="evidence" value="ECO:0007669"/>
    <property type="project" value="InterPro"/>
</dbReference>
<feature type="transmembrane region" description="Helical" evidence="8">
    <location>
        <begin position="223"/>
        <end position="246"/>
    </location>
</feature>
<dbReference type="OrthoDB" id="9999863at2759"/>
<organism evidence="9 10">
    <name type="scientific">Tetracentron sinense</name>
    <name type="common">Spur-leaf</name>
    <dbReference type="NCBI Taxonomy" id="13715"/>
    <lineage>
        <taxon>Eukaryota</taxon>
        <taxon>Viridiplantae</taxon>
        <taxon>Streptophyta</taxon>
        <taxon>Embryophyta</taxon>
        <taxon>Tracheophyta</taxon>
        <taxon>Spermatophyta</taxon>
        <taxon>Magnoliopsida</taxon>
        <taxon>Trochodendrales</taxon>
        <taxon>Trochodendraceae</taxon>
        <taxon>Tetracentron</taxon>
    </lineage>
</organism>
<keyword evidence="6" id="KW-0406">Ion transport</keyword>
<dbReference type="EMBL" id="JABCRI010000009">
    <property type="protein sequence ID" value="KAF8400188.1"/>
    <property type="molecule type" value="Genomic_DNA"/>
</dbReference>
<feature type="transmembrane region" description="Helical" evidence="8">
    <location>
        <begin position="296"/>
        <end position="320"/>
    </location>
</feature>
<evidence type="ECO:0000256" key="4">
    <source>
        <dbReference type="ARBA" id="ARBA00022692"/>
    </source>
</evidence>
<feature type="transmembrane region" description="Helical" evidence="8">
    <location>
        <begin position="266"/>
        <end position="284"/>
    </location>
</feature>
<feature type="transmembrane region" description="Helical" evidence="8">
    <location>
        <begin position="129"/>
        <end position="150"/>
    </location>
</feature>
<accession>A0A835DDD6</accession>
<keyword evidence="10" id="KW-1185">Reference proteome</keyword>
<evidence type="ECO:0000256" key="6">
    <source>
        <dbReference type="ARBA" id="ARBA00023065"/>
    </source>
</evidence>
<keyword evidence="3" id="KW-0813">Transport</keyword>
<evidence type="ECO:0000256" key="5">
    <source>
        <dbReference type="ARBA" id="ARBA00022989"/>
    </source>
</evidence>
<feature type="transmembrane region" description="Helical" evidence="8">
    <location>
        <begin position="436"/>
        <end position="455"/>
    </location>
</feature>
<dbReference type="AlphaFoldDB" id="A0A835DDD6"/>
<gene>
    <name evidence="9" type="ORF">HHK36_013484</name>
</gene>
<proteinExistence type="inferred from homology"/>
<dbReference type="Pfam" id="PF02386">
    <property type="entry name" value="TrkH"/>
    <property type="match status" value="2"/>
</dbReference>
<sequence>MVEFPRLHQGTLPTCEKCGAALHVVSALGKSVYRKPEEEDSRVSAYIAISVDDIDTPVYGDISMELEEPPLCSYYIRKCTKHQPSVLKPRTHSIRPKDLDLFFTSVSAATVSSMSTVEMEVFANTQLVVLTILMLVGGEIFTSMLGLRFLRSKFIKQEKILNIEDANAVSVGLSSSNPMNAVDQIELELETVSDLGNKKSSIKVENDMKSMSNEDLKHRSIRYLGYVVLGYFLVVHVCGSTLILLYLRLVPSARDVLKNKGLQIQIFSVFTTVSTVSNCGFIPTNENMIAFKKNSGLLLLLVPQILLGNTLFPPCLRLMIWVMGRFTKRGEFSYMLKNSREIGYSHLLPSQHSTLLVSTVLGFILVQFLLFCSMEWNSEAIDGLNSYQKMAPKVERNSNIRQIKMASLWYLPPYTSFLPDEVDEQCPRSSQRRGQLLQNLIFSQLSYLVIFVILICITERTKIKEDPLNFNVLNIVLEVVSAYGNVGFTTGYSCKRQLKLDSYCKDTWYGFAGRWSNKGKLILILVMFFGRLKKFNMEGGRTWKLS</sequence>
<evidence type="ECO:0008006" key="11">
    <source>
        <dbReference type="Google" id="ProtNLM"/>
    </source>
</evidence>
<reference evidence="9 10" key="1">
    <citation type="submission" date="2020-04" db="EMBL/GenBank/DDBJ databases">
        <title>Plant Genome Project.</title>
        <authorList>
            <person name="Zhang R.-G."/>
        </authorList>
    </citation>
    <scope>NUCLEOTIDE SEQUENCE [LARGE SCALE GENOMIC DNA]</scope>
    <source>
        <strain evidence="9">YNK0</strain>
        <tissue evidence="9">Leaf</tissue>
    </source>
</reference>
<name>A0A835DDD6_TETSI</name>
<dbReference type="InterPro" id="IPR051143">
    <property type="entry name" value="TrkH_K-transport"/>
</dbReference>
<keyword evidence="7 8" id="KW-0472">Membrane</keyword>
<evidence type="ECO:0000256" key="1">
    <source>
        <dbReference type="ARBA" id="ARBA00004141"/>
    </source>
</evidence>
<dbReference type="OMA" id="LFALMMY"/>
<protein>
    <recommendedName>
        <fullName evidence="11">High-affinity potassium transporter</fullName>
    </recommendedName>
</protein>
<dbReference type="PANTHER" id="PTHR31064:SF30">
    <property type="entry name" value="HIGH-AFFINITY POTASSIUM TRANSPORT PROTEIN-RELATED"/>
    <property type="match status" value="1"/>
</dbReference>
<dbReference type="InterPro" id="IPR003445">
    <property type="entry name" value="Cat_transpt"/>
</dbReference>
<evidence type="ECO:0000256" key="3">
    <source>
        <dbReference type="ARBA" id="ARBA00022448"/>
    </source>
</evidence>